<sequence length="527" mass="58249">MYADSVMTRHTMVSTMMQSVQATKPQITVTLKGEEKGADFSAKYFTTRDKIEGEVSFVTPSDTRFDEIYIGFEGITRVWMERYGAAPGGPMLSTQTVGDSQRRESYRTSFLTTRQFLKLSQPVDESSLPHPRIAEKGRQYTFPFVFVVPERLLSTVCAHWHKNAAVENAHMQLPPSLGDGAAPAYGGCTYDDIAPDMTRISYGITVKILKRRDSDNKTVTLAEETRKVRILPAYQDPPPVIVDSSDKDFALRKERTIRKGFLKGKLGRLVVEAQQPSALHTLTSSACPPATIVPVTVSFYPADPSLQPPVLNTLSTKLRTHTFFSTNPIMYFPVPSHVTLDGTLGRHHESSFVGAQNLSGVKWTPHYTLGGITDYYTTQLTLPIVTPKCKYLVPSFHSCLVSRSYSIEVHLDVHTPGYNMGTHPGVTLKIPLQVSNPVSEQNQGQNDEEIAAGMDEFFTPRSIAPPEGIPLQSEYEAREGEGEGHQLPPFMRVHRPNMPPPPGYSFFPGAYVPVRIPSPAGVSLGCG</sequence>
<dbReference type="InterPro" id="IPR039634">
    <property type="entry name" value="Bul1-like"/>
</dbReference>
<reference evidence="1 2" key="1">
    <citation type="journal article" date="2018" name="Nat. Ecol. Evol.">
        <title>Pezizomycetes genomes reveal the molecular basis of ectomycorrhizal truffle lifestyle.</title>
        <authorList>
            <person name="Murat C."/>
            <person name="Payen T."/>
            <person name="Noel B."/>
            <person name="Kuo A."/>
            <person name="Morin E."/>
            <person name="Chen J."/>
            <person name="Kohler A."/>
            <person name="Krizsan K."/>
            <person name="Balestrini R."/>
            <person name="Da Silva C."/>
            <person name="Montanini B."/>
            <person name="Hainaut M."/>
            <person name="Levati E."/>
            <person name="Barry K.W."/>
            <person name="Belfiori B."/>
            <person name="Cichocki N."/>
            <person name="Clum A."/>
            <person name="Dockter R.B."/>
            <person name="Fauchery L."/>
            <person name="Guy J."/>
            <person name="Iotti M."/>
            <person name="Le Tacon F."/>
            <person name="Lindquist E.A."/>
            <person name="Lipzen A."/>
            <person name="Malagnac F."/>
            <person name="Mello A."/>
            <person name="Molinier V."/>
            <person name="Miyauchi S."/>
            <person name="Poulain J."/>
            <person name="Riccioni C."/>
            <person name="Rubini A."/>
            <person name="Sitrit Y."/>
            <person name="Splivallo R."/>
            <person name="Traeger S."/>
            <person name="Wang M."/>
            <person name="Zifcakova L."/>
            <person name="Wipf D."/>
            <person name="Zambonelli A."/>
            <person name="Paolocci F."/>
            <person name="Nowrousian M."/>
            <person name="Ottonello S."/>
            <person name="Baldrian P."/>
            <person name="Spatafora J.W."/>
            <person name="Henrissat B."/>
            <person name="Nagy L.G."/>
            <person name="Aury J.M."/>
            <person name="Wincker P."/>
            <person name="Grigoriev I.V."/>
            <person name="Bonfante P."/>
            <person name="Martin F.M."/>
        </authorList>
    </citation>
    <scope>NUCLEOTIDE SEQUENCE [LARGE SCALE GENOMIC DNA]</scope>
    <source>
        <strain evidence="1 2">ATCC MYA-4762</strain>
    </source>
</reference>
<dbReference type="EMBL" id="ML121623">
    <property type="protein sequence ID" value="RPB18509.1"/>
    <property type="molecule type" value="Genomic_DNA"/>
</dbReference>
<dbReference type="PANTHER" id="PTHR31904">
    <property type="entry name" value="BYPASS OF STOP CODON PROTEIN 5-RELATED"/>
    <property type="match status" value="1"/>
</dbReference>
<dbReference type="InParanoid" id="A0A3N4LAK8"/>
<keyword evidence="2" id="KW-1185">Reference proteome</keyword>
<protein>
    <recommendedName>
        <fullName evidence="3">Arrestin-like N-terminal domain-containing protein</fullName>
    </recommendedName>
</protein>
<dbReference type="Gene3D" id="2.60.40.640">
    <property type="match status" value="1"/>
</dbReference>
<dbReference type="Proteomes" id="UP000267821">
    <property type="component" value="Unassembled WGS sequence"/>
</dbReference>
<accession>A0A3N4LAK8</accession>
<dbReference type="OrthoDB" id="2283785at2759"/>
<dbReference type="AlphaFoldDB" id="A0A3N4LAK8"/>
<gene>
    <name evidence="1" type="ORF">L211DRAFT_796494</name>
</gene>
<dbReference type="STRING" id="1051890.A0A3N4LAK8"/>
<proteinExistence type="predicted"/>
<evidence type="ECO:0008006" key="3">
    <source>
        <dbReference type="Google" id="ProtNLM"/>
    </source>
</evidence>
<evidence type="ECO:0000313" key="1">
    <source>
        <dbReference type="EMBL" id="RPB18509.1"/>
    </source>
</evidence>
<dbReference type="InterPro" id="IPR014752">
    <property type="entry name" value="Arrestin-like_C"/>
</dbReference>
<name>A0A3N4LAK8_9PEZI</name>
<evidence type="ECO:0000313" key="2">
    <source>
        <dbReference type="Proteomes" id="UP000267821"/>
    </source>
</evidence>
<dbReference type="PANTHER" id="PTHR31904:SF1">
    <property type="entry name" value="BYPASS OF STOP CODON PROTEIN 5-RELATED"/>
    <property type="match status" value="1"/>
</dbReference>
<organism evidence="1 2">
    <name type="scientific">Terfezia boudieri ATCC MYA-4762</name>
    <dbReference type="NCBI Taxonomy" id="1051890"/>
    <lineage>
        <taxon>Eukaryota</taxon>
        <taxon>Fungi</taxon>
        <taxon>Dikarya</taxon>
        <taxon>Ascomycota</taxon>
        <taxon>Pezizomycotina</taxon>
        <taxon>Pezizomycetes</taxon>
        <taxon>Pezizales</taxon>
        <taxon>Pezizaceae</taxon>
        <taxon>Terfezia</taxon>
    </lineage>
</organism>